<evidence type="ECO:0000256" key="4">
    <source>
        <dbReference type="ARBA" id="ARBA00034247"/>
    </source>
</evidence>
<dbReference type="SUPFAM" id="SSF55073">
    <property type="entry name" value="Nucleotide cyclase"/>
    <property type="match status" value="1"/>
</dbReference>
<dbReference type="InterPro" id="IPR000160">
    <property type="entry name" value="GGDEF_dom"/>
</dbReference>
<dbReference type="PROSITE" id="PS50887">
    <property type="entry name" value="GGDEF"/>
    <property type="match status" value="1"/>
</dbReference>
<dbReference type="CDD" id="cd01949">
    <property type="entry name" value="GGDEF"/>
    <property type="match status" value="1"/>
</dbReference>
<dbReference type="Gene3D" id="3.30.70.270">
    <property type="match status" value="1"/>
</dbReference>
<dbReference type="InterPro" id="IPR043128">
    <property type="entry name" value="Rev_trsase/Diguanyl_cyclase"/>
</dbReference>
<dbReference type="EMBL" id="QLAG01000013">
    <property type="protein sequence ID" value="TLX63255.1"/>
    <property type="molecule type" value="Genomic_DNA"/>
</dbReference>
<feature type="domain" description="GGDEF" evidence="6">
    <location>
        <begin position="313"/>
        <end position="447"/>
    </location>
</feature>
<dbReference type="PANTHER" id="PTHR45138:SF9">
    <property type="entry name" value="DIGUANYLATE CYCLASE DGCM-RELATED"/>
    <property type="match status" value="1"/>
</dbReference>
<dbReference type="PANTHER" id="PTHR45138">
    <property type="entry name" value="REGULATORY COMPONENTS OF SENSORY TRANSDUCTION SYSTEM"/>
    <property type="match status" value="1"/>
</dbReference>
<dbReference type="Proteomes" id="UP000306753">
    <property type="component" value="Unassembled WGS sequence"/>
</dbReference>
<comment type="caution">
    <text evidence="7">The sequence shown here is derived from an EMBL/GenBank/DDBJ whole genome shotgun (WGS) entry which is preliminary data.</text>
</comment>
<accession>A0A5R9QV91</accession>
<dbReference type="InterPro" id="IPR050469">
    <property type="entry name" value="Diguanylate_Cyclase"/>
</dbReference>
<dbReference type="GO" id="GO:0043709">
    <property type="term" value="P:cell adhesion involved in single-species biofilm formation"/>
    <property type="evidence" value="ECO:0007669"/>
    <property type="project" value="TreeGrafter"/>
</dbReference>
<evidence type="ECO:0000313" key="7">
    <source>
        <dbReference type="EMBL" id="TLX63255.1"/>
    </source>
</evidence>
<dbReference type="Pfam" id="PF00990">
    <property type="entry name" value="GGDEF"/>
    <property type="match status" value="1"/>
</dbReference>
<name>A0A5R9QV91_9GAMM</name>
<keyword evidence="5" id="KW-1133">Transmembrane helix</keyword>
<feature type="transmembrane region" description="Helical" evidence="5">
    <location>
        <begin position="165"/>
        <end position="188"/>
    </location>
</feature>
<keyword evidence="5" id="KW-0812">Transmembrane</keyword>
<dbReference type="SMART" id="SM00267">
    <property type="entry name" value="GGDEF"/>
    <property type="match status" value="1"/>
</dbReference>
<proteinExistence type="predicted"/>
<evidence type="ECO:0000313" key="8">
    <source>
        <dbReference type="Proteomes" id="UP000306753"/>
    </source>
</evidence>
<sequence length="447" mass="49915">MGRPAPLDGVVTSAAPIKQSLGRRLVVATLGFCLLFTLVAVGVRSWFAWQNERHAMESELALIDQVFSRTLAKAIWEMDSEALSEQLDSVSRAAPVGRVELQLPRAGRTNEILMRSRGQSPATQRAPTFSRTLVYEPYPGAQEVVGQLILEGSESVLWERLYGQLIDIVVTQLIQSLLLAGLIMWMFYQTVTLHVRVIARHLAQLSPANLGKHLRLERSARRQDELSLLEAGVNRLQTKLSTYLERQRQDEQDLAAHRDRLAELVQARTAELSAANARLEELSRSDPLTGLANRRQFDELKDVEFRRAQRLNQPLTVLMCDVDHFKRYNDSHGHAAGDRCLQVVAETLSSTFGRAGELVARLGGEEFVVLLPGSDQDCARRAAERVQQRLAERALPHGDSPVAPHVTLSIGLAGFDAETMDRFDLLLHRADEALYRAKAQGRNRVAD</sequence>
<evidence type="ECO:0000259" key="6">
    <source>
        <dbReference type="PROSITE" id="PS50887"/>
    </source>
</evidence>
<dbReference type="GO" id="GO:1902201">
    <property type="term" value="P:negative regulation of bacterial-type flagellum-dependent cell motility"/>
    <property type="evidence" value="ECO:0007669"/>
    <property type="project" value="TreeGrafter"/>
</dbReference>
<gene>
    <name evidence="7" type="ORF">DN820_12035</name>
</gene>
<evidence type="ECO:0000256" key="5">
    <source>
        <dbReference type="SAM" id="Phobius"/>
    </source>
</evidence>
<dbReference type="FunFam" id="3.30.70.270:FF:000001">
    <property type="entry name" value="Diguanylate cyclase domain protein"/>
    <property type="match status" value="1"/>
</dbReference>
<dbReference type="AlphaFoldDB" id="A0A5R9QV91"/>
<reference evidence="7 8" key="1">
    <citation type="journal article" date="2017" name="Eur. J. Clin. Microbiol. Infect. Dis.">
        <title>Uncommonly isolated clinical Pseudomonas: identification and phylogenetic assignation.</title>
        <authorList>
            <person name="Mulet M."/>
            <person name="Gomila M."/>
            <person name="Ramirez A."/>
            <person name="Cardew S."/>
            <person name="Moore E.R."/>
            <person name="Lalucat J."/>
            <person name="Garcia-Valdes E."/>
        </authorList>
    </citation>
    <scope>NUCLEOTIDE SEQUENCE [LARGE SCALE GENOMIC DNA]</scope>
    <source>
        <strain evidence="7 8">SD129</strain>
    </source>
</reference>
<evidence type="ECO:0000256" key="3">
    <source>
        <dbReference type="ARBA" id="ARBA00012528"/>
    </source>
</evidence>
<evidence type="ECO:0000256" key="1">
    <source>
        <dbReference type="ARBA" id="ARBA00001946"/>
    </source>
</evidence>
<comment type="subcellular location">
    <subcellularLocation>
        <location evidence="2">Cell inner membrane</location>
    </subcellularLocation>
</comment>
<keyword evidence="8" id="KW-1185">Reference proteome</keyword>
<dbReference type="NCBIfam" id="TIGR00254">
    <property type="entry name" value="GGDEF"/>
    <property type="match status" value="1"/>
</dbReference>
<comment type="cofactor">
    <cofactor evidence="1">
        <name>Mg(2+)</name>
        <dbReference type="ChEBI" id="CHEBI:18420"/>
    </cofactor>
</comment>
<dbReference type="RefSeq" id="WP_138408085.1">
    <property type="nucleotide sequence ID" value="NZ_QLAE01000011.1"/>
</dbReference>
<organism evidence="7 8">
    <name type="scientific">Stutzerimonas nosocomialis</name>
    <dbReference type="NCBI Taxonomy" id="1056496"/>
    <lineage>
        <taxon>Bacteria</taxon>
        <taxon>Pseudomonadati</taxon>
        <taxon>Pseudomonadota</taxon>
        <taxon>Gammaproteobacteria</taxon>
        <taxon>Pseudomonadales</taxon>
        <taxon>Pseudomonadaceae</taxon>
        <taxon>Stutzerimonas</taxon>
    </lineage>
</organism>
<dbReference type="GO" id="GO:0052621">
    <property type="term" value="F:diguanylate cyclase activity"/>
    <property type="evidence" value="ECO:0007669"/>
    <property type="project" value="UniProtKB-EC"/>
</dbReference>
<protein>
    <recommendedName>
        <fullName evidence="3">diguanylate cyclase</fullName>
        <ecNumber evidence="3">2.7.7.65</ecNumber>
    </recommendedName>
</protein>
<dbReference type="InterPro" id="IPR029787">
    <property type="entry name" value="Nucleotide_cyclase"/>
</dbReference>
<dbReference type="EC" id="2.7.7.65" evidence="3"/>
<evidence type="ECO:0000256" key="2">
    <source>
        <dbReference type="ARBA" id="ARBA00004533"/>
    </source>
</evidence>
<comment type="catalytic activity">
    <reaction evidence="4">
        <text>2 GTP = 3',3'-c-di-GMP + 2 diphosphate</text>
        <dbReference type="Rhea" id="RHEA:24898"/>
        <dbReference type="ChEBI" id="CHEBI:33019"/>
        <dbReference type="ChEBI" id="CHEBI:37565"/>
        <dbReference type="ChEBI" id="CHEBI:58805"/>
        <dbReference type="EC" id="2.7.7.65"/>
    </reaction>
</comment>
<dbReference type="OrthoDB" id="9812260at2"/>
<feature type="transmembrane region" description="Helical" evidence="5">
    <location>
        <begin position="25"/>
        <end position="47"/>
    </location>
</feature>
<dbReference type="GO" id="GO:0005886">
    <property type="term" value="C:plasma membrane"/>
    <property type="evidence" value="ECO:0007669"/>
    <property type="project" value="UniProtKB-SubCell"/>
</dbReference>
<keyword evidence="5" id="KW-0472">Membrane</keyword>